<organism evidence="3 4">
    <name type="scientific">Neobacillus paridis</name>
    <dbReference type="NCBI Taxonomy" id="2803862"/>
    <lineage>
        <taxon>Bacteria</taxon>
        <taxon>Bacillati</taxon>
        <taxon>Bacillota</taxon>
        <taxon>Bacilli</taxon>
        <taxon>Bacillales</taxon>
        <taxon>Bacillaceae</taxon>
        <taxon>Neobacillus</taxon>
    </lineage>
</organism>
<dbReference type="EMBL" id="JAESWB010000319">
    <property type="protein sequence ID" value="MBL4954309.1"/>
    <property type="molecule type" value="Genomic_DNA"/>
</dbReference>
<reference evidence="3 4" key="1">
    <citation type="submission" date="2021-01" db="EMBL/GenBank/DDBJ databases">
        <title>Genome public.</title>
        <authorList>
            <person name="Liu C."/>
            <person name="Sun Q."/>
        </authorList>
    </citation>
    <scope>NUCLEOTIDE SEQUENCE [LARGE SCALE GENOMIC DNA]</scope>
    <source>
        <strain evidence="3 4">YIM B02564</strain>
    </source>
</reference>
<accession>A0ABS1TSL5</accession>
<evidence type="ECO:0000313" key="3">
    <source>
        <dbReference type="EMBL" id="MBL4954309.1"/>
    </source>
</evidence>
<dbReference type="NCBIfam" id="TIGR02909">
    <property type="entry name" value="spore_YkwD"/>
    <property type="match status" value="1"/>
</dbReference>
<feature type="compositionally biased region" description="Basic and acidic residues" evidence="1">
    <location>
        <begin position="9"/>
        <end position="20"/>
    </location>
</feature>
<feature type="compositionally biased region" description="Low complexity" evidence="1">
    <location>
        <begin position="130"/>
        <end position="154"/>
    </location>
</feature>
<dbReference type="SUPFAM" id="SSF55797">
    <property type="entry name" value="PR-1-like"/>
    <property type="match status" value="1"/>
</dbReference>
<name>A0ABS1TSL5_9BACI</name>
<evidence type="ECO:0000313" key="4">
    <source>
        <dbReference type="Proteomes" id="UP000623967"/>
    </source>
</evidence>
<dbReference type="InterPro" id="IPR014044">
    <property type="entry name" value="CAP_dom"/>
</dbReference>
<evidence type="ECO:0000256" key="1">
    <source>
        <dbReference type="SAM" id="MobiDB-lite"/>
    </source>
</evidence>
<protein>
    <submittedName>
        <fullName evidence="3">SCP-like extracellular protein</fullName>
    </submittedName>
</protein>
<dbReference type="PANTHER" id="PTHR31157">
    <property type="entry name" value="SCP DOMAIN-CONTAINING PROTEIN"/>
    <property type="match status" value="1"/>
</dbReference>
<feature type="domain" description="SCP" evidence="2">
    <location>
        <begin position="176"/>
        <end position="288"/>
    </location>
</feature>
<dbReference type="CDD" id="cd05379">
    <property type="entry name" value="CAP_bacterial"/>
    <property type="match status" value="1"/>
</dbReference>
<dbReference type="InterPro" id="IPR014258">
    <property type="entry name" value="CAP_domain_YkwD-like"/>
</dbReference>
<proteinExistence type="predicted"/>
<dbReference type="PANTHER" id="PTHR31157:SF1">
    <property type="entry name" value="SCP DOMAIN-CONTAINING PROTEIN"/>
    <property type="match status" value="1"/>
</dbReference>
<comment type="caution">
    <text evidence="3">The sequence shown here is derived from an EMBL/GenBank/DDBJ whole genome shotgun (WGS) entry which is preliminary data.</text>
</comment>
<evidence type="ECO:0000259" key="2">
    <source>
        <dbReference type="Pfam" id="PF00188"/>
    </source>
</evidence>
<feature type="region of interest" description="Disordered" evidence="1">
    <location>
        <begin position="109"/>
        <end position="167"/>
    </location>
</feature>
<sequence>MNVTNRNNDLNDVRNVRNDWDDNNGPLTENYRNNNDNDVDVNLFNNNRKRNNRDTISAYQTTLDSAQYPHTRAILIEDARYQYVPVNPGSWSNNTGLLQPFQPYAGQQQYSMAKPPVQHAVPNQTQPRSTNQTQQAPKQVQPAPNQNQQAPKQPSTQQNNPTATGTVSQYAQQVISLTNAERRKQGLSELKADTLLGSVAQRKANDMQQNHYFSHTSPTYGSPFDMMRDFGVTYKAAGENIAQGQRTPQEVVNAWMNSPGHRANILNAKYTHIGVGFESAGKHWSQMFIQK</sequence>
<dbReference type="Gene3D" id="3.40.33.10">
    <property type="entry name" value="CAP"/>
    <property type="match status" value="1"/>
</dbReference>
<dbReference type="Proteomes" id="UP000623967">
    <property type="component" value="Unassembled WGS sequence"/>
</dbReference>
<keyword evidence="4" id="KW-1185">Reference proteome</keyword>
<gene>
    <name evidence="3" type="ORF">JK635_19290</name>
</gene>
<dbReference type="InterPro" id="IPR035940">
    <property type="entry name" value="CAP_sf"/>
</dbReference>
<dbReference type="Pfam" id="PF00188">
    <property type="entry name" value="CAP"/>
    <property type="match status" value="1"/>
</dbReference>
<feature type="compositionally biased region" description="Polar residues" evidence="1">
    <location>
        <begin position="155"/>
        <end position="167"/>
    </location>
</feature>
<feature type="region of interest" description="Disordered" evidence="1">
    <location>
        <begin position="1"/>
        <end position="38"/>
    </location>
</feature>